<evidence type="ECO:0000313" key="1">
    <source>
        <dbReference type="EMBL" id="ARM83927.1"/>
    </source>
</evidence>
<proteinExistence type="predicted"/>
<evidence type="ECO:0000313" key="2">
    <source>
        <dbReference type="Proteomes" id="UP000193100"/>
    </source>
</evidence>
<accession>A0A1W6K946</accession>
<dbReference type="Proteomes" id="UP000193100">
    <property type="component" value="Chromosome"/>
</dbReference>
<protein>
    <submittedName>
        <fullName evidence="1">Uncharacterized protein</fullName>
    </submittedName>
</protein>
<gene>
    <name evidence="1" type="ORF">MARSALSMR5_01849</name>
</gene>
<dbReference type="AlphaFoldDB" id="A0A1W6K946"/>
<name>A0A1W6K946_9GAMM</name>
<reference evidence="1 2" key="1">
    <citation type="submission" date="2017-04" db="EMBL/GenBank/DDBJ databases">
        <title>Genome Sequence of Marinobacter salarius strain SMR5 Isolated from a culture of the Diatom Skeletonema marinoi.</title>
        <authorList>
            <person name="Topel M."/>
            <person name="Pinder M.I.M."/>
            <person name="Johansson O.N."/>
            <person name="Kourtchenko O."/>
            <person name="Godhe A."/>
            <person name="Clarke A.K."/>
        </authorList>
    </citation>
    <scope>NUCLEOTIDE SEQUENCE [LARGE SCALE GENOMIC DNA]</scope>
    <source>
        <strain evidence="1 2">SMR5</strain>
    </source>
</reference>
<organism evidence="1 2">
    <name type="scientific">Marinobacter salarius</name>
    <dbReference type="NCBI Taxonomy" id="1420917"/>
    <lineage>
        <taxon>Bacteria</taxon>
        <taxon>Pseudomonadati</taxon>
        <taxon>Pseudomonadota</taxon>
        <taxon>Gammaproteobacteria</taxon>
        <taxon>Pseudomonadales</taxon>
        <taxon>Marinobacteraceae</taxon>
        <taxon>Marinobacter</taxon>
    </lineage>
</organism>
<sequence length="117" mass="13554">MELYGVPMLCELDCSDLYRRQIAECDDELMHKVWDGTPWMIDAYTGGMARGDERYREIMEWCRDQFGPEAWPIHGKPGDWHCGGATVMGRTWMGFATKEMMEKFAAAWPVPDEVIKI</sequence>
<dbReference type="EMBL" id="CP020931">
    <property type="protein sequence ID" value="ARM83927.1"/>
    <property type="molecule type" value="Genomic_DNA"/>
</dbReference>